<evidence type="ECO:0000256" key="2">
    <source>
        <dbReference type="RuleBase" id="RU363072"/>
    </source>
</evidence>
<dbReference type="GO" id="GO:0016020">
    <property type="term" value="C:membrane"/>
    <property type="evidence" value="ECO:0007669"/>
    <property type="project" value="InterPro"/>
</dbReference>
<name>A0A4D6X9K2_PSEPU</name>
<organism evidence="3 4">
    <name type="scientific">Pseudomonas putida</name>
    <name type="common">Arthrobacter siderocapsulatus</name>
    <dbReference type="NCBI Taxonomy" id="303"/>
    <lineage>
        <taxon>Bacteria</taxon>
        <taxon>Pseudomonadati</taxon>
        <taxon>Pseudomonadota</taxon>
        <taxon>Gammaproteobacteria</taxon>
        <taxon>Pseudomonadales</taxon>
        <taxon>Pseudomonadaceae</taxon>
        <taxon>Pseudomonas</taxon>
    </lineage>
</organism>
<dbReference type="Pfam" id="PF04966">
    <property type="entry name" value="OprB"/>
    <property type="match status" value="1"/>
</dbReference>
<sequence>MSLFAPVPIGRPQLGGELPLLGHNRLLMGFCEASKTKSSTRIHCLASGETGPSSSGNRAFRQREQDRGCIADVRRRRRGLRLPESPFAQYKGISCRVSNSKNNKDKKVMPVHHLLALCNALPRLGERARPMAIIRFAFLMAISSATQAFTPEEPQRQTSPSFPIFEEAGDTLRSHGISPRLVYWSQLLTNPTTGPRKHEYGLSNNLLVGADFDLEKIAGISGAKFNLEYIAFPWRQNLGDDRENIFNATGSFLAADISNDVSSGYLSQFSYEQHFMDDRLQVILGRFSAATYFNYDGHEECTIITACHDVVWKNSSGTLPPPYGSWSAFTRFNFTDSLYMKAGYFQSDFTQYATQGHGFNWSFSNSSGENISVELGYKETFEQAAYPAHYWLTGYINNNDQVDPRSGLVDGDSAEGMMFNFRKAVWRADGGKSQDPYPESLTLYGTLSANPEPNQPFDYFAEAGASYLGPFGRRHDIASVSLDYARVGERHLQAQRAARVALGGADASASRDTYAVKLRYLASLPRGAFIEPMITYAINPDNQYNTSASRADDGIVFRLVFGINLGTFLGLSPER</sequence>
<dbReference type="PANTHER" id="PTHR37944:SF1">
    <property type="entry name" value="PORIN B"/>
    <property type="match status" value="1"/>
</dbReference>
<comment type="similarity">
    <text evidence="1 2">Belongs to the OprB family.</text>
</comment>
<dbReference type="GO" id="GO:0008643">
    <property type="term" value="P:carbohydrate transport"/>
    <property type="evidence" value="ECO:0007669"/>
    <property type="project" value="InterPro"/>
</dbReference>
<evidence type="ECO:0000313" key="3">
    <source>
        <dbReference type="EMBL" id="QCI13102.1"/>
    </source>
</evidence>
<dbReference type="OrthoDB" id="6686021at2"/>
<dbReference type="InterPro" id="IPR038673">
    <property type="entry name" value="OprB_sf"/>
</dbReference>
<evidence type="ECO:0000256" key="1">
    <source>
        <dbReference type="ARBA" id="ARBA00008769"/>
    </source>
</evidence>
<dbReference type="Gene3D" id="2.40.160.180">
    <property type="entry name" value="Carbohydrate-selective porin OprB"/>
    <property type="match status" value="1"/>
</dbReference>
<proteinExistence type="inferred from homology"/>
<reference evidence="4" key="1">
    <citation type="submission" date="2019-04" db="EMBL/GenBank/DDBJ databases">
        <title>Genome sequence of Pseudomonas putida 1290, an auxin catabolizing strain.</title>
        <authorList>
            <person name="Laird T.S."/>
            <person name="Leveau J.H.J."/>
        </authorList>
    </citation>
    <scope>NUCLEOTIDE SEQUENCE [LARGE SCALE GENOMIC DNA]</scope>
    <source>
        <strain evidence="4">1290</strain>
    </source>
</reference>
<accession>A0A4D6X9K2</accession>
<dbReference type="PANTHER" id="PTHR37944">
    <property type="entry name" value="PORIN B"/>
    <property type="match status" value="1"/>
</dbReference>
<dbReference type="InterPro" id="IPR052932">
    <property type="entry name" value="OprB_Porin"/>
</dbReference>
<protein>
    <submittedName>
        <fullName evidence="3">Uncharacterized protein</fullName>
    </submittedName>
</protein>
<dbReference type="EMBL" id="CP039371">
    <property type="protein sequence ID" value="QCI13102.1"/>
    <property type="molecule type" value="Genomic_DNA"/>
</dbReference>
<dbReference type="GO" id="GO:0015288">
    <property type="term" value="F:porin activity"/>
    <property type="evidence" value="ECO:0007669"/>
    <property type="project" value="InterPro"/>
</dbReference>
<evidence type="ECO:0000313" key="4">
    <source>
        <dbReference type="Proteomes" id="UP000298551"/>
    </source>
</evidence>
<gene>
    <name evidence="3" type="ORF">E6B08_17750</name>
</gene>
<dbReference type="Proteomes" id="UP000298551">
    <property type="component" value="Chromosome"/>
</dbReference>
<dbReference type="AlphaFoldDB" id="A0A4D6X9K2"/>
<dbReference type="InterPro" id="IPR007049">
    <property type="entry name" value="Carb-sel_porin_OprB"/>
</dbReference>